<evidence type="ECO:0000313" key="6">
    <source>
        <dbReference type="EMBL" id="GAK45191.1"/>
    </source>
</evidence>
<keyword evidence="2" id="KW-0175">Coiled coil</keyword>
<dbReference type="Gene3D" id="2.40.30.170">
    <property type="match status" value="1"/>
</dbReference>
<dbReference type="SUPFAM" id="SSF111369">
    <property type="entry name" value="HlyD-like secretion proteins"/>
    <property type="match status" value="1"/>
</dbReference>
<dbReference type="AlphaFoldDB" id="A0A081BAX3"/>
<dbReference type="Pfam" id="PF25954">
    <property type="entry name" value="Beta-barrel_RND_2"/>
    <property type="match status" value="1"/>
</dbReference>
<evidence type="ECO:0000256" key="1">
    <source>
        <dbReference type="ARBA" id="ARBA00009477"/>
    </source>
</evidence>
<protein>
    <submittedName>
        <fullName evidence="6">RND family efflux transporter MFP subunit</fullName>
    </submittedName>
</protein>
<dbReference type="STRING" id="1333998.M2A_1690"/>
<comment type="similarity">
    <text evidence="1">Belongs to the membrane fusion protein (MFP) (TC 8.A.1) family.</text>
</comment>
<dbReference type="GO" id="GO:1990281">
    <property type="term" value="C:efflux pump complex"/>
    <property type="evidence" value="ECO:0007669"/>
    <property type="project" value="TreeGrafter"/>
</dbReference>
<proteinExistence type="inferred from homology"/>
<accession>A0A081BAX3</accession>
<dbReference type="Gene3D" id="1.10.287.470">
    <property type="entry name" value="Helix hairpin bin"/>
    <property type="match status" value="1"/>
</dbReference>
<evidence type="ECO:0000256" key="2">
    <source>
        <dbReference type="SAM" id="Coils"/>
    </source>
</evidence>
<dbReference type="Gene3D" id="2.40.50.100">
    <property type="match status" value="1"/>
</dbReference>
<dbReference type="InterPro" id="IPR006143">
    <property type="entry name" value="RND_pump_MFP"/>
</dbReference>
<name>A0A081BAX3_9HYPH</name>
<feature type="coiled-coil region" evidence="2">
    <location>
        <begin position="110"/>
        <end position="144"/>
    </location>
</feature>
<keyword evidence="7" id="KW-1185">Reference proteome</keyword>
<comment type="caution">
    <text evidence="6">The sequence shown here is derived from an EMBL/GenBank/DDBJ whole genome shotgun (WGS) entry which is preliminary data.</text>
</comment>
<evidence type="ECO:0000313" key="7">
    <source>
        <dbReference type="Proteomes" id="UP000028702"/>
    </source>
</evidence>
<gene>
    <name evidence="6" type="ORF">M2A_1690</name>
</gene>
<dbReference type="Gene3D" id="2.40.420.20">
    <property type="match status" value="1"/>
</dbReference>
<dbReference type="Proteomes" id="UP000028702">
    <property type="component" value="Unassembled WGS sequence"/>
</dbReference>
<organism evidence="6 7">
    <name type="scientific">Tepidicaulis marinus</name>
    <dbReference type="NCBI Taxonomy" id="1333998"/>
    <lineage>
        <taxon>Bacteria</taxon>
        <taxon>Pseudomonadati</taxon>
        <taxon>Pseudomonadota</taxon>
        <taxon>Alphaproteobacteria</taxon>
        <taxon>Hyphomicrobiales</taxon>
        <taxon>Parvibaculaceae</taxon>
        <taxon>Tepidicaulis</taxon>
    </lineage>
</organism>
<sequence>MQARRPFFSCSYAGNRYSGIAPRAAALLALAFTAACGEAEEAPKAERAAVPVFTTQIEERELVQPITGTGTIAAQKTTDMGPQVDGIIDEVYVRVGDRVKEGDALFKTRAIDFELQVKELESRVKLARAEMRNAEREFKRIKELRSKGVVSIGQLDKVQAAYDVASAQYGVANAQLEQARQRLKDATVRAPFDGVITQQDIYEGKFMATRGGGMGGPSGVVQIQKIDIVGAIVNVPAVHLSKLALGTPAKVYIDGVDEVYDSEIHILNDKVDHTTRSIEVRVGLKNEDYKIKTGLFTRAEFYPPPRKALVMDRSALLGIEGARYVFVPDQGRARRQPVEAVQLDAASVEILRGLEAGDKVLTGPMLGTLIDGLAIRIEESNSGETAPETAAMLTPTQTGTR</sequence>
<dbReference type="RefSeq" id="WP_045445718.1">
    <property type="nucleotide sequence ID" value="NZ_BBIO01000007.1"/>
</dbReference>
<reference evidence="6 7" key="1">
    <citation type="submission" date="2014-07" db="EMBL/GenBank/DDBJ databases">
        <title>Tepidicaulis marinum gen. nov., sp. nov., a novel marine bacterium denitrifying nitrate to nitrous oxide strictly under microaerobic conditions.</title>
        <authorList>
            <person name="Takeuchi M."/>
            <person name="Yamagishi T."/>
            <person name="Kamagata Y."/>
            <person name="Oshima K."/>
            <person name="Hattori M."/>
            <person name="Katayama T."/>
            <person name="Hanada S."/>
            <person name="Tamaki H."/>
            <person name="Marumo K."/>
            <person name="Maeda H."/>
            <person name="Nedachi M."/>
            <person name="Iwasaki W."/>
            <person name="Suwa Y."/>
            <person name="Sakata S."/>
        </authorList>
    </citation>
    <scope>NUCLEOTIDE SEQUENCE [LARGE SCALE GENOMIC DNA]</scope>
    <source>
        <strain evidence="6 7">MA2</strain>
    </source>
</reference>
<dbReference type="eggNOG" id="COG0845">
    <property type="taxonomic scope" value="Bacteria"/>
</dbReference>
<dbReference type="Pfam" id="PF25973">
    <property type="entry name" value="BSH_CzcB"/>
    <property type="match status" value="1"/>
</dbReference>
<dbReference type="EMBL" id="BBIO01000007">
    <property type="protein sequence ID" value="GAK45191.1"/>
    <property type="molecule type" value="Genomic_DNA"/>
</dbReference>
<dbReference type="InterPro" id="IPR058647">
    <property type="entry name" value="BSH_CzcB-like"/>
</dbReference>
<dbReference type="NCBIfam" id="TIGR01730">
    <property type="entry name" value="RND_mfp"/>
    <property type="match status" value="1"/>
</dbReference>
<evidence type="ECO:0000256" key="3">
    <source>
        <dbReference type="SAM" id="MobiDB-lite"/>
    </source>
</evidence>
<dbReference type="GO" id="GO:0015562">
    <property type="term" value="F:efflux transmembrane transporter activity"/>
    <property type="evidence" value="ECO:0007669"/>
    <property type="project" value="TreeGrafter"/>
</dbReference>
<dbReference type="PANTHER" id="PTHR30469">
    <property type="entry name" value="MULTIDRUG RESISTANCE PROTEIN MDTA"/>
    <property type="match status" value="1"/>
</dbReference>
<feature type="domain" description="CzcB-like barrel-sandwich hybrid" evidence="5">
    <location>
        <begin position="77"/>
        <end position="207"/>
    </location>
</feature>
<feature type="domain" description="CusB-like beta-barrel" evidence="4">
    <location>
        <begin position="233"/>
        <end position="301"/>
    </location>
</feature>
<evidence type="ECO:0000259" key="4">
    <source>
        <dbReference type="Pfam" id="PF25954"/>
    </source>
</evidence>
<evidence type="ECO:0000259" key="5">
    <source>
        <dbReference type="Pfam" id="PF25973"/>
    </source>
</evidence>
<dbReference type="PANTHER" id="PTHR30469:SF38">
    <property type="entry name" value="HLYD FAMILY SECRETION PROTEIN"/>
    <property type="match status" value="1"/>
</dbReference>
<feature type="region of interest" description="Disordered" evidence="3">
    <location>
        <begin position="380"/>
        <end position="401"/>
    </location>
</feature>
<dbReference type="InterPro" id="IPR058792">
    <property type="entry name" value="Beta-barrel_RND_2"/>
</dbReference>